<evidence type="ECO:0000256" key="2">
    <source>
        <dbReference type="SAM" id="SignalP"/>
    </source>
</evidence>
<dbReference type="Proteomes" id="UP000887561">
    <property type="component" value="Unplaced"/>
</dbReference>
<keyword evidence="3" id="KW-1185">Reference proteome</keyword>
<feature type="chain" id="PRO_5037885442" evidence="2">
    <location>
        <begin position="21"/>
        <end position="139"/>
    </location>
</feature>
<reference evidence="4" key="1">
    <citation type="submission" date="2022-11" db="UniProtKB">
        <authorList>
            <consortium name="WormBaseParasite"/>
        </authorList>
    </citation>
    <scope>IDENTIFICATION</scope>
</reference>
<accession>A0A915LTI2</accession>
<proteinExistence type="predicted"/>
<dbReference type="WBParaSite" id="scaffold17935_cov282.g18776">
    <property type="protein sequence ID" value="scaffold17935_cov282.g18776"/>
    <property type="gene ID" value="scaffold17935_cov282.g18776"/>
</dbReference>
<feature type="region of interest" description="Disordered" evidence="1">
    <location>
        <begin position="29"/>
        <end position="48"/>
    </location>
</feature>
<name>A0A915LTI2_MELJA</name>
<dbReference type="AlphaFoldDB" id="A0A915LTI2"/>
<organism evidence="3 4">
    <name type="scientific">Meloidogyne javanica</name>
    <name type="common">Root-knot nematode worm</name>
    <dbReference type="NCBI Taxonomy" id="6303"/>
    <lineage>
        <taxon>Eukaryota</taxon>
        <taxon>Metazoa</taxon>
        <taxon>Ecdysozoa</taxon>
        <taxon>Nematoda</taxon>
        <taxon>Chromadorea</taxon>
        <taxon>Rhabditida</taxon>
        <taxon>Tylenchina</taxon>
        <taxon>Tylenchomorpha</taxon>
        <taxon>Tylenchoidea</taxon>
        <taxon>Meloidogynidae</taxon>
        <taxon>Meloidogyninae</taxon>
        <taxon>Meloidogyne</taxon>
        <taxon>Meloidogyne incognita group</taxon>
    </lineage>
</organism>
<sequence length="139" mass="15335">MSKFVIFLFSICLLLELIECADKEKGIVGKESTGKGGTSSRFGRGRGEQALRDRPIFSRLIPGHSYKATEFVTNQPPPVHHFQGQGALAGIQSAPRQGRQFVSDQPHHGQRYHPYDQAGSSGMQSNPGLLVFTYISIYN</sequence>
<feature type="signal peptide" evidence="2">
    <location>
        <begin position="1"/>
        <end position="20"/>
    </location>
</feature>
<evidence type="ECO:0000313" key="3">
    <source>
        <dbReference type="Proteomes" id="UP000887561"/>
    </source>
</evidence>
<evidence type="ECO:0000256" key="1">
    <source>
        <dbReference type="SAM" id="MobiDB-lite"/>
    </source>
</evidence>
<evidence type="ECO:0000313" key="4">
    <source>
        <dbReference type="WBParaSite" id="scaffold17935_cov282.g18776"/>
    </source>
</evidence>
<protein>
    <submittedName>
        <fullName evidence="4">Uncharacterized protein</fullName>
    </submittedName>
</protein>
<keyword evidence="2" id="KW-0732">Signal</keyword>